<protein>
    <submittedName>
        <fullName evidence="1">Uncharacterized protein</fullName>
    </submittedName>
</protein>
<evidence type="ECO:0000313" key="2">
    <source>
        <dbReference type="Proteomes" id="UP001237642"/>
    </source>
</evidence>
<sequence length="102" mass="11691">MKDDLSGLGKAIGAILGQRTIERNQLLVSITNNKINKLRDDKNDRATKKKLHLLKNVKSRVQFSEQKGWLSLYNIMSIRLFANSDGQPYNIENLRQIHQTVS</sequence>
<reference evidence="1" key="1">
    <citation type="submission" date="2023-02" db="EMBL/GenBank/DDBJ databases">
        <title>Genome of toxic invasive species Heracleum sosnowskyi carries increased number of genes despite the absence of recent whole-genome duplications.</title>
        <authorList>
            <person name="Schelkunov M."/>
            <person name="Shtratnikova V."/>
            <person name="Makarenko M."/>
            <person name="Klepikova A."/>
            <person name="Omelchenko D."/>
            <person name="Novikova G."/>
            <person name="Obukhova E."/>
            <person name="Bogdanov V."/>
            <person name="Penin A."/>
            <person name="Logacheva M."/>
        </authorList>
    </citation>
    <scope>NUCLEOTIDE SEQUENCE</scope>
    <source>
        <strain evidence="1">Hsosn_3</strain>
        <tissue evidence="1">Leaf</tissue>
    </source>
</reference>
<dbReference type="AlphaFoldDB" id="A0AAD8MDC7"/>
<dbReference type="EMBL" id="JAUIZM010000008">
    <property type="protein sequence ID" value="KAK1368732.1"/>
    <property type="molecule type" value="Genomic_DNA"/>
</dbReference>
<proteinExistence type="predicted"/>
<gene>
    <name evidence="1" type="ORF">POM88_034824</name>
</gene>
<reference evidence="1" key="2">
    <citation type="submission" date="2023-05" db="EMBL/GenBank/DDBJ databases">
        <authorList>
            <person name="Schelkunov M.I."/>
        </authorList>
    </citation>
    <scope>NUCLEOTIDE SEQUENCE</scope>
    <source>
        <strain evidence="1">Hsosn_3</strain>
        <tissue evidence="1">Leaf</tissue>
    </source>
</reference>
<evidence type="ECO:0000313" key="1">
    <source>
        <dbReference type="EMBL" id="KAK1368732.1"/>
    </source>
</evidence>
<accession>A0AAD8MDC7</accession>
<organism evidence="1 2">
    <name type="scientific">Heracleum sosnowskyi</name>
    <dbReference type="NCBI Taxonomy" id="360622"/>
    <lineage>
        <taxon>Eukaryota</taxon>
        <taxon>Viridiplantae</taxon>
        <taxon>Streptophyta</taxon>
        <taxon>Embryophyta</taxon>
        <taxon>Tracheophyta</taxon>
        <taxon>Spermatophyta</taxon>
        <taxon>Magnoliopsida</taxon>
        <taxon>eudicotyledons</taxon>
        <taxon>Gunneridae</taxon>
        <taxon>Pentapetalae</taxon>
        <taxon>asterids</taxon>
        <taxon>campanulids</taxon>
        <taxon>Apiales</taxon>
        <taxon>Apiaceae</taxon>
        <taxon>Apioideae</taxon>
        <taxon>apioid superclade</taxon>
        <taxon>Tordylieae</taxon>
        <taxon>Tordyliinae</taxon>
        <taxon>Heracleum</taxon>
    </lineage>
</organism>
<name>A0AAD8MDC7_9APIA</name>
<comment type="caution">
    <text evidence="1">The sequence shown here is derived from an EMBL/GenBank/DDBJ whole genome shotgun (WGS) entry which is preliminary data.</text>
</comment>
<dbReference type="Proteomes" id="UP001237642">
    <property type="component" value="Unassembled WGS sequence"/>
</dbReference>
<keyword evidence="2" id="KW-1185">Reference proteome</keyword>